<evidence type="ECO:0000256" key="3">
    <source>
        <dbReference type="ARBA" id="ARBA00022448"/>
    </source>
</evidence>
<dbReference type="Gene3D" id="3.30.450.50">
    <property type="entry name" value="Longin domain"/>
    <property type="match status" value="1"/>
</dbReference>
<evidence type="ECO:0000256" key="2">
    <source>
        <dbReference type="ARBA" id="ARBA00008025"/>
    </source>
</evidence>
<dbReference type="RefSeq" id="XP_046593749.1">
    <property type="nucleotide sequence ID" value="XM_046737793.1"/>
</dbReference>
<evidence type="ECO:0000256" key="10">
    <source>
        <dbReference type="ARBA" id="ARBA00037845"/>
    </source>
</evidence>
<dbReference type="PANTHER" id="PTHR21136">
    <property type="entry name" value="SNARE PROTEINS"/>
    <property type="match status" value="1"/>
</dbReference>
<dbReference type="SMART" id="SM01270">
    <property type="entry name" value="Longin"/>
    <property type="match status" value="1"/>
</dbReference>
<keyword evidence="15" id="KW-0175">Coiled coil</keyword>
<evidence type="ECO:0000256" key="12">
    <source>
        <dbReference type="ARBA" id="ARBA00037875"/>
    </source>
</evidence>
<dbReference type="SUPFAM" id="SSF64356">
    <property type="entry name" value="SNARE-like"/>
    <property type="match status" value="1"/>
</dbReference>
<evidence type="ECO:0000259" key="17">
    <source>
        <dbReference type="PROSITE" id="PS50859"/>
    </source>
</evidence>
<evidence type="ECO:0000313" key="20">
    <source>
        <dbReference type="RefSeq" id="XP_046593749.1"/>
    </source>
</evidence>
<evidence type="ECO:0000256" key="7">
    <source>
        <dbReference type="ARBA" id="ARBA00023136"/>
    </source>
</evidence>
<dbReference type="SUPFAM" id="SSF58038">
    <property type="entry name" value="SNARE fusion complex"/>
    <property type="match status" value="1"/>
</dbReference>
<dbReference type="PROSITE" id="PS50892">
    <property type="entry name" value="V_SNARE"/>
    <property type="match status" value="1"/>
</dbReference>
<feature type="transmembrane region" description="Helical" evidence="16">
    <location>
        <begin position="198"/>
        <end position="223"/>
    </location>
</feature>
<evidence type="ECO:0000256" key="4">
    <source>
        <dbReference type="ARBA" id="ARBA00022692"/>
    </source>
</evidence>
<dbReference type="GeneID" id="107226562"/>
<evidence type="ECO:0000256" key="13">
    <source>
        <dbReference type="ARBA" id="ARBA00039269"/>
    </source>
</evidence>
<dbReference type="InterPro" id="IPR042855">
    <property type="entry name" value="V_SNARE_CC"/>
</dbReference>
<comment type="subcellular location">
    <subcellularLocation>
        <location evidence="12">Cytoplasmic vesicle</location>
        <location evidence="12">Phagosome membrane</location>
        <topology evidence="12">Single-pass type IV membrane protein</topology>
    </subcellularLocation>
    <subcellularLocation>
        <location evidence="9">Cytoplasmic vesicle</location>
        <location evidence="9">Secretory vesicle membrane</location>
        <topology evidence="9">Single-pass type IV membrane protein</topology>
    </subcellularLocation>
    <subcellularLocation>
        <location evidence="1">Endoplasmic reticulum membrane</location>
        <topology evidence="1">Single-pass type IV membrane protein</topology>
    </subcellularLocation>
    <subcellularLocation>
        <location evidence="8">Golgi apparatus</location>
        <location evidence="8">trans-Golgi network membrane</location>
        <topology evidence="8">Single-pass type IV membrane protein</topology>
    </subcellularLocation>
    <subcellularLocation>
        <location evidence="10">Late endosome membrane</location>
        <topology evidence="10">Single-pass type IV membrane protein</topology>
    </subcellularLocation>
    <subcellularLocation>
        <location evidence="11">Lysosome membrane</location>
        <topology evidence="11">Single-pass type IV membrane protein</topology>
    </subcellularLocation>
</comment>
<reference evidence="20" key="1">
    <citation type="submission" date="2025-08" db="UniProtKB">
        <authorList>
            <consortium name="RefSeq"/>
        </authorList>
    </citation>
    <scope>IDENTIFICATION</scope>
    <source>
        <tissue evidence="20">Thorax and Abdomen</tissue>
    </source>
</reference>
<evidence type="ECO:0000256" key="15">
    <source>
        <dbReference type="PROSITE-ProRule" id="PRU00290"/>
    </source>
</evidence>
<feature type="domain" description="Longin" evidence="17">
    <location>
        <begin position="16"/>
        <end position="119"/>
    </location>
</feature>
<feature type="domain" description="V-SNARE coiled-coil homology" evidence="18">
    <location>
        <begin position="134"/>
        <end position="194"/>
    </location>
</feature>
<name>A0ABM3G0F4_NEOLC</name>
<keyword evidence="7 16" id="KW-0472">Membrane</keyword>
<evidence type="ECO:0000259" key="18">
    <source>
        <dbReference type="PROSITE" id="PS50892"/>
    </source>
</evidence>
<organism evidence="19 20">
    <name type="scientific">Neodiprion lecontei</name>
    <name type="common">Redheaded pine sawfly</name>
    <dbReference type="NCBI Taxonomy" id="441921"/>
    <lineage>
        <taxon>Eukaryota</taxon>
        <taxon>Metazoa</taxon>
        <taxon>Ecdysozoa</taxon>
        <taxon>Arthropoda</taxon>
        <taxon>Hexapoda</taxon>
        <taxon>Insecta</taxon>
        <taxon>Pterygota</taxon>
        <taxon>Neoptera</taxon>
        <taxon>Endopterygota</taxon>
        <taxon>Hymenoptera</taxon>
        <taxon>Tenthredinoidea</taxon>
        <taxon>Diprionidae</taxon>
        <taxon>Diprioninae</taxon>
        <taxon>Neodiprion</taxon>
    </lineage>
</organism>
<evidence type="ECO:0000256" key="6">
    <source>
        <dbReference type="ARBA" id="ARBA00022989"/>
    </source>
</evidence>
<comment type="similarity">
    <text evidence="2">Belongs to the synaptobrevin family.</text>
</comment>
<accession>A0ABM3G0F4</accession>
<dbReference type="InterPro" id="IPR010908">
    <property type="entry name" value="Longin_dom"/>
</dbReference>
<dbReference type="InterPro" id="IPR051097">
    <property type="entry name" value="Synaptobrevin-like_transport"/>
</dbReference>
<dbReference type="InterPro" id="IPR011012">
    <property type="entry name" value="Longin-like_dom_sf"/>
</dbReference>
<proteinExistence type="inferred from homology"/>
<keyword evidence="5" id="KW-0653">Protein transport</keyword>
<evidence type="ECO:0000256" key="11">
    <source>
        <dbReference type="ARBA" id="ARBA00037863"/>
    </source>
</evidence>
<dbReference type="CDD" id="cd14824">
    <property type="entry name" value="Longin"/>
    <property type="match status" value="1"/>
</dbReference>
<dbReference type="PANTHER" id="PTHR21136:SF179">
    <property type="entry name" value="VESICLE ASSOCIATED MEMBRANE PROTEIN 7-RELATED"/>
    <property type="match status" value="1"/>
</dbReference>
<evidence type="ECO:0000256" key="16">
    <source>
        <dbReference type="SAM" id="Phobius"/>
    </source>
</evidence>
<dbReference type="PROSITE" id="PS50859">
    <property type="entry name" value="LONGIN"/>
    <property type="match status" value="1"/>
</dbReference>
<evidence type="ECO:0000256" key="14">
    <source>
        <dbReference type="ARBA" id="ARBA00042194"/>
    </source>
</evidence>
<keyword evidence="3" id="KW-0813">Transport</keyword>
<dbReference type="CDD" id="cd15871">
    <property type="entry name" value="R-SNARE_VAMP7"/>
    <property type="match status" value="1"/>
</dbReference>
<dbReference type="Gene3D" id="1.20.5.110">
    <property type="match status" value="1"/>
</dbReference>
<dbReference type="PRINTS" id="PR00219">
    <property type="entry name" value="SYNAPTOBREVN"/>
</dbReference>
<keyword evidence="4 16" id="KW-0812">Transmembrane</keyword>
<protein>
    <recommendedName>
        <fullName evidence="13">Vesicle-associated membrane protein 7</fullName>
    </recommendedName>
    <alternativeName>
        <fullName evidence="14">Synaptobrevin-like protein 1</fullName>
    </alternativeName>
</protein>
<dbReference type="Pfam" id="PF00957">
    <property type="entry name" value="Synaptobrevin"/>
    <property type="match status" value="1"/>
</dbReference>
<dbReference type="Proteomes" id="UP000829291">
    <property type="component" value="Chromosome 4"/>
</dbReference>
<dbReference type="PROSITE" id="PS00417">
    <property type="entry name" value="SYNAPTOBREVIN"/>
    <property type="match status" value="1"/>
</dbReference>
<keyword evidence="6 16" id="KW-1133">Transmembrane helix</keyword>
<keyword evidence="19" id="KW-1185">Reference proteome</keyword>
<dbReference type="InterPro" id="IPR001388">
    <property type="entry name" value="Synaptobrevin-like"/>
</dbReference>
<sequence length="229" mass="26063">MIQGNEKERMPILYSVVARGPTVLAKHAARTGNFAEVTERILAKIPPHNDKLTYTQGPYLFHYMCDNRIVYMCITDDEFQRSRAFLYLNEIKRRFEAAYGHGAQTALAYAMNSEFSRVLANEMKHYSESTDIDTLSKVHGELDELKDIMVKNIDNVAARGERLELLINKTENLTASSVTFRKTSRNLARSLFWKNIKLYVIVALVLIVVIYFVVAMACGGLAWQKCVGN</sequence>
<evidence type="ECO:0000256" key="5">
    <source>
        <dbReference type="ARBA" id="ARBA00022927"/>
    </source>
</evidence>
<evidence type="ECO:0000256" key="8">
    <source>
        <dbReference type="ARBA" id="ARBA00037801"/>
    </source>
</evidence>
<evidence type="ECO:0000313" key="19">
    <source>
        <dbReference type="Proteomes" id="UP000829291"/>
    </source>
</evidence>
<evidence type="ECO:0000256" key="9">
    <source>
        <dbReference type="ARBA" id="ARBA00037803"/>
    </source>
</evidence>
<evidence type="ECO:0000256" key="1">
    <source>
        <dbReference type="ARBA" id="ARBA00004163"/>
    </source>
</evidence>
<dbReference type="Pfam" id="PF13774">
    <property type="entry name" value="Longin"/>
    <property type="match status" value="1"/>
</dbReference>
<gene>
    <name evidence="20" type="primary">LOC107226562</name>
</gene>